<dbReference type="SMART" id="SM00363">
    <property type="entry name" value="S4"/>
    <property type="match status" value="1"/>
</dbReference>
<proteinExistence type="inferred from homology"/>
<dbReference type="Pfam" id="PF00849">
    <property type="entry name" value="PseudoU_synth_2"/>
    <property type="match status" value="1"/>
</dbReference>
<dbReference type="GO" id="GO:0005829">
    <property type="term" value="C:cytosol"/>
    <property type="evidence" value="ECO:0007669"/>
    <property type="project" value="UniProtKB-ARBA"/>
</dbReference>
<dbReference type="AlphaFoldDB" id="A0A0R1TW11"/>
<dbReference type="RefSeq" id="WP_054649854.1">
    <property type="nucleotide sequence ID" value="NZ_AZFJ01000052.1"/>
</dbReference>
<evidence type="ECO:0000313" key="8">
    <source>
        <dbReference type="Proteomes" id="UP000051922"/>
    </source>
</evidence>
<keyword evidence="3 5" id="KW-0413">Isomerase</keyword>
<dbReference type="SUPFAM" id="SSF55120">
    <property type="entry name" value="Pseudouridine synthase"/>
    <property type="match status" value="1"/>
</dbReference>
<dbReference type="PANTHER" id="PTHR47683">
    <property type="entry name" value="PSEUDOURIDINE SYNTHASE FAMILY PROTEIN-RELATED"/>
    <property type="match status" value="1"/>
</dbReference>
<name>A0A0R1TW11_9LACO</name>
<dbReference type="STRING" id="1423783.FC50_GL001686"/>
<dbReference type="Gene3D" id="3.10.290.10">
    <property type="entry name" value="RNA-binding S4 domain"/>
    <property type="match status" value="1"/>
</dbReference>
<evidence type="ECO:0000313" key="7">
    <source>
        <dbReference type="EMBL" id="KRL85520.1"/>
    </source>
</evidence>
<accession>A0A0R1TW11</accession>
<dbReference type="EC" id="5.4.99.-" evidence="5"/>
<dbReference type="Proteomes" id="UP000051922">
    <property type="component" value="Unassembled WGS sequence"/>
</dbReference>
<feature type="domain" description="RNA-binding S4" evidence="6">
    <location>
        <begin position="3"/>
        <end position="62"/>
    </location>
</feature>
<dbReference type="PROSITE" id="PS50889">
    <property type="entry name" value="S4"/>
    <property type="match status" value="1"/>
</dbReference>
<dbReference type="CDD" id="cd02870">
    <property type="entry name" value="PseudoU_synth_RsuA_like"/>
    <property type="match status" value="1"/>
</dbReference>
<dbReference type="GO" id="GO:0120159">
    <property type="term" value="F:rRNA pseudouridine synthase activity"/>
    <property type="evidence" value="ECO:0007669"/>
    <property type="project" value="UniProtKB-ARBA"/>
</dbReference>
<dbReference type="InterPro" id="IPR050343">
    <property type="entry name" value="RsuA_PseudoU_synthase"/>
</dbReference>
<dbReference type="InterPro" id="IPR020103">
    <property type="entry name" value="PsdUridine_synth_cat_dom_sf"/>
</dbReference>
<dbReference type="CDD" id="cd00165">
    <property type="entry name" value="S4"/>
    <property type="match status" value="1"/>
</dbReference>
<evidence type="ECO:0000256" key="1">
    <source>
        <dbReference type="ARBA" id="ARBA00008348"/>
    </source>
</evidence>
<dbReference type="SUPFAM" id="SSF55174">
    <property type="entry name" value="Alpha-L RNA-binding motif"/>
    <property type="match status" value="1"/>
</dbReference>
<keyword evidence="8" id="KW-1185">Reference proteome</keyword>
<dbReference type="InterPro" id="IPR036986">
    <property type="entry name" value="S4_RNA-bd_sf"/>
</dbReference>
<evidence type="ECO:0000256" key="4">
    <source>
        <dbReference type="PROSITE-ProRule" id="PRU00182"/>
    </source>
</evidence>
<protein>
    <recommendedName>
        <fullName evidence="5">Pseudouridine synthase</fullName>
        <ecNumber evidence="5">5.4.99.-</ecNumber>
    </recommendedName>
</protein>
<dbReference type="InterPro" id="IPR042092">
    <property type="entry name" value="PsdUridine_s_RsuA/RluB/E/F_cat"/>
</dbReference>
<dbReference type="InterPro" id="IPR000748">
    <property type="entry name" value="PsdUridine_synth_RsuA/RluB/E/F"/>
</dbReference>
<dbReference type="GO" id="GO:0003723">
    <property type="term" value="F:RNA binding"/>
    <property type="evidence" value="ECO:0007669"/>
    <property type="project" value="UniProtKB-KW"/>
</dbReference>
<gene>
    <name evidence="7" type="ORF">FC50_GL001686</name>
</gene>
<dbReference type="FunFam" id="3.10.290.10:FF:000003">
    <property type="entry name" value="Pseudouridine synthase"/>
    <property type="match status" value="1"/>
</dbReference>
<evidence type="ECO:0000256" key="5">
    <source>
        <dbReference type="RuleBase" id="RU003887"/>
    </source>
</evidence>
<dbReference type="Gene3D" id="3.30.70.580">
    <property type="entry name" value="Pseudouridine synthase I, catalytic domain, N-terminal subdomain"/>
    <property type="match status" value="1"/>
</dbReference>
<dbReference type="Gene3D" id="3.30.70.1560">
    <property type="entry name" value="Alpha-L RNA-binding motif"/>
    <property type="match status" value="1"/>
</dbReference>
<dbReference type="FunFam" id="3.30.70.580:FF:000005">
    <property type="entry name" value="Pseudouridine synthase"/>
    <property type="match status" value="1"/>
</dbReference>
<reference evidence="7 8" key="1">
    <citation type="journal article" date="2015" name="Genome Announc.">
        <title>Expanding the biotechnology potential of lactobacilli through comparative genomics of 213 strains and associated genera.</title>
        <authorList>
            <person name="Sun Z."/>
            <person name="Harris H.M."/>
            <person name="McCann A."/>
            <person name="Guo C."/>
            <person name="Argimon S."/>
            <person name="Zhang W."/>
            <person name="Yang X."/>
            <person name="Jeffery I.B."/>
            <person name="Cooney J.C."/>
            <person name="Kagawa T.F."/>
            <person name="Liu W."/>
            <person name="Song Y."/>
            <person name="Salvetti E."/>
            <person name="Wrobel A."/>
            <person name="Rasinkangas P."/>
            <person name="Parkhill J."/>
            <person name="Rea M.C."/>
            <person name="O'Sullivan O."/>
            <person name="Ritari J."/>
            <person name="Douillard F.P."/>
            <person name="Paul Ross R."/>
            <person name="Yang R."/>
            <person name="Briner A.E."/>
            <person name="Felis G.E."/>
            <person name="de Vos W.M."/>
            <person name="Barrangou R."/>
            <person name="Klaenhammer T.R."/>
            <person name="Caufield P.W."/>
            <person name="Cui Y."/>
            <person name="Zhang H."/>
            <person name="O'Toole P.W."/>
        </authorList>
    </citation>
    <scope>NUCLEOTIDE SEQUENCE [LARGE SCALE GENOMIC DNA]</scope>
    <source>
        <strain evidence="7 8">DSM 15945</strain>
    </source>
</reference>
<dbReference type="InterPro" id="IPR020094">
    <property type="entry name" value="TruA/RsuA/RluB/E/F_N"/>
</dbReference>
<dbReference type="InterPro" id="IPR006145">
    <property type="entry name" value="PsdUridine_synth_RsuA/RluA"/>
</dbReference>
<dbReference type="FunFam" id="3.30.70.1560:FF:000001">
    <property type="entry name" value="Pseudouridine synthase"/>
    <property type="match status" value="1"/>
</dbReference>
<dbReference type="NCBIfam" id="TIGR00093">
    <property type="entry name" value="pseudouridine synthase"/>
    <property type="match status" value="1"/>
</dbReference>
<evidence type="ECO:0000256" key="2">
    <source>
        <dbReference type="ARBA" id="ARBA00022884"/>
    </source>
</evidence>
<dbReference type="PANTHER" id="PTHR47683:SF2">
    <property type="entry name" value="RNA-BINDING S4 DOMAIN-CONTAINING PROTEIN"/>
    <property type="match status" value="1"/>
</dbReference>
<dbReference type="Pfam" id="PF01479">
    <property type="entry name" value="S4"/>
    <property type="match status" value="1"/>
</dbReference>
<evidence type="ECO:0000256" key="3">
    <source>
        <dbReference type="ARBA" id="ARBA00023235"/>
    </source>
</evidence>
<dbReference type="EMBL" id="AZFJ01000052">
    <property type="protein sequence ID" value="KRL85520.1"/>
    <property type="molecule type" value="Genomic_DNA"/>
</dbReference>
<dbReference type="GO" id="GO:0000455">
    <property type="term" value="P:enzyme-directed rRNA pseudouridine synthesis"/>
    <property type="evidence" value="ECO:0007669"/>
    <property type="project" value="UniProtKB-ARBA"/>
</dbReference>
<evidence type="ECO:0000259" key="6">
    <source>
        <dbReference type="SMART" id="SM00363"/>
    </source>
</evidence>
<dbReference type="InterPro" id="IPR002942">
    <property type="entry name" value="S4_RNA-bd"/>
</dbReference>
<dbReference type="PROSITE" id="PS01149">
    <property type="entry name" value="PSI_RSU"/>
    <property type="match status" value="1"/>
</dbReference>
<comment type="similarity">
    <text evidence="1 5">Belongs to the pseudouridine synthase RsuA family.</text>
</comment>
<dbReference type="InterPro" id="IPR018496">
    <property type="entry name" value="PsdUridine_synth_RsuA/RluB_CS"/>
</dbReference>
<dbReference type="PATRIC" id="fig|1423783.4.peg.1729"/>
<organism evidence="7 8">
    <name type="scientific">Lacticaseibacillus pantheris DSM 15945 = JCM 12539 = NBRC 106106</name>
    <dbReference type="NCBI Taxonomy" id="1423783"/>
    <lineage>
        <taxon>Bacteria</taxon>
        <taxon>Bacillati</taxon>
        <taxon>Bacillota</taxon>
        <taxon>Bacilli</taxon>
        <taxon>Lactobacillales</taxon>
        <taxon>Lactobacillaceae</taxon>
        <taxon>Lacticaseibacillus</taxon>
    </lineage>
</organism>
<dbReference type="OrthoDB" id="9807213at2"/>
<keyword evidence="2 4" id="KW-0694">RNA-binding</keyword>
<sequence>MAERLQKVIAHAGVASRRHAEELISAGQVTVNGSVVTTLGTQVEPGDQVAVNGVPLTKEKLQYFLLYKPRGVITAVTDNKNRKVVTDFFEDVRERVYPVGRLDYDTSGALIMTNDGEFANMMMHPRYHIDKRYVAKVEGIPTNLQLQPLREGVRVDGRKLAPAKVKVLSRDNGGKRTAIVELTIHQGLNHQVKKMFKQVGFPVIKLAREAFGPLTLDGMSAGDYRKLTHQEVARLKEMAE</sequence>
<comment type="caution">
    <text evidence="7">The sequence shown here is derived from an EMBL/GenBank/DDBJ whole genome shotgun (WGS) entry which is preliminary data.</text>
</comment>